<evidence type="ECO:0000256" key="1">
    <source>
        <dbReference type="ARBA" id="ARBA00022801"/>
    </source>
</evidence>
<feature type="chain" id="PRO_5026356580" evidence="2">
    <location>
        <begin position="29"/>
        <end position="671"/>
    </location>
</feature>
<keyword evidence="2" id="KW-0732">Signal</keyword>
<dbReference type="SUPFAM" id="SSF53474">
    <property type="entry name" value="alpha/beta-Hydrolases"/>
    <property type="match status" value="1"/>
</dbReference>
<protein>
    <submittedName>
        <fullName evidence="4">S9 family peptidase</fullName>
    </submittedName>
</protein>
<reference evidence="4" key="1">
    <citation type="submission" date="2020-02" db="EMBL/GenBank/DDBJ databases">
        <authorList>
            <person name="Gao J."/>
            <person name="Sun J."/>
        </authorList>
    </citation>
    <scope>NUCLEOTIDE SEQUENCE</scope>
    <source>
        <strain evidence="4">602-2</strain>
    </source>
</reference>
<dbReference type="InterPro" id="IPR029058">
    <property type="entry name" value="AB_hydrolase_fold"/>
</dbReference>
<dbReference type="Pfam" id="PF00326">
    <property type="entry name" value="Peptidase_S9"/>
    <property type="match status" value="1"/>
</dbReference>
<organism evidence="4">
    <name type="scientific">Caulobacter sp. 602-2</name>
    <dbReference type="NCBI Taxonomy" id="2710887"/>
    <lineage>
        <taxon>Bacteria</taxon>
        <taxon>Pseudomonadati</taxon>
        <taxon>Pseudomonadota</taxon>
        <taxon>Alphaproteobacteria</taxon>
        <taxon>Caulobacterales</taxon>
        <taxon>Caulobacteraceae</taxon>
        <taxon>Caulobacter</taxon>
    </lineage>
</organism>
<evidence type="ECO:0000259" key="3">
    <source>
        <dbReference type="Pfam" id="PF00326"/>
    </source>
</evidence>
<feature type="signal peptide" evidence="2">
    <location>
        <begin position="1"/>
        <end position="28"/>
    </location>
</feature>
<sequence>MLSRRAVLAAAMGLPLSSILLEVEEAQAATTTATPPTIDEMLKTPLVRGASLSPDGQTIAMLAGREVDGKTVASVTFLNAADPANNPRTLKIGVFDIDGIAWANDGRLLIWWRSKSHGENTATGSLLETRFDTPDVRRILAVNTDGGDAVVLFGENARKVSENYDLSYVIDMLRDDPRNILMAAWDVDWSVLALYSVDVYTGVATLIERGVASTYGWFTQNGTPVLRYDVNGRGTVLTIYARAPGAKAWTQVRKIRKSDWKNLDFDVLAGTPEPGVLLVSAVPEGGDMRVLRRFDLRTLQFGETVAQSPGRDLDGAFLDDKGNFLGARYVDDRVSYQFLDPKTTAHHKAMTSFFGGEANVELIEASKDGQRYLALVSGPRMPGSYFFYDKQAKRFEPIGDRSPWLTEDRLAKMDILDVAARDGTKLRAYLTKPNKPGPWPLVVMPHGGPEARDAYDFDTYGQVFAARGWAVLQVNFRGSGGYGAAFAEAGRKHWGDLMQEDVEDAVAQVIAGGSVRADRVAICGASYGGYAALMGAVRKPDLYKSVVAIAGDADLIESIAFSKAEDGADSPAYAYWLRTIGDPAVDRQMMMRASPALRAAEIKAPVLLVHGLKDTIVSAKQSKIMAAALRKAGKSVEHVELRDSGHRGWEPEVYKSVLTKAVEHLSRTLDA</sequence>
<dbReference type="EMBL" id="JAAKGT010000004">
    <property type="protein sequence ID" value="NGM50018.1"/>
    <property type="molecule type" value="Genomic_DNA"/>
</dbReference>
<evidence type="ECO:0000313" key="4">
    <source>
        <dbReference type="EMBL" id="NGM50018.1"/>
    </source>
</evidence>
<dbReference type="GO" id="GO:0004252">
    <property type="term" value="F:serine-type endopeptidase activity"/>
    <property type="evidence" value="ECO:0007669"/>
    <property type="project" value="TreeGrafter"/>
</dbReference>
<dbReference type="RefSeq" id="WP_165258463.1">
    <property type="nucleotide sequence ID" value="NZ_JAAKGT010000004.1"/>
</dbReference>
<evidence type="ECO:0000256" key="2">
    <source>
        <dbReference type="SAM" id="SignalP"/>
    </source>
</evidence>
<name>A0A6G4QYK9_9CAUL</name>
<proteinExistence type="predicted"/>
<dbReference type="PANTHER" id="PTHR42776:SF27">
    <property type="entry name" value="DIPEPTIDYL PEPTIDASE FAMILY MEMBER 6"/>
    <property type="match status" value="1"/>
</dbReference>
<accession>A0A6G4QYK9</accession>
<dbReference type="GO" id="GO:0006508">
    <property type="term" value="P:proteolysis"/>
    <property type="evidence" value="ECO:0007669"/>
    <property type="project" value="InterPro"/>
</dbReference>
<keyword evidence="1" id="KW-0378">Hydrolase</keyword>
<dbReference type="InterPro" id="IPR001375">
    <property type="entry name" value="Peptidase_S9_cat"/>
</dbReference>
<feature type="domain" description="Peptidase S9 prolyl oligopeptidase catalytic" evidence="3">
    <location>
        <begin position="457"/>
        <end position="669"/>
    </location>
</feature>
<dbReference type="PANTHER" id="PTHR42776">
    <property type="entry name" value="SERINE PEPTIDASE S9 FAMILY MEMBER"/>
    <property type="match status" value="1"/>
</dbReference>
<gene>
    <name evidence="4" type="ORF">G5B46_10405</name>
</gene>
<dbReference type="AlphaFoldDB" id="A0A6G4QYK9"/>
<dbReference type="Gene3D" id="3.40.50.1820">
    <property type="entry name" value="alpha/beta hydrolase"/>
    <property type="match status" value="1"/>
</dbReference>
<comment type="caution">
    <text evidence="4">The sequence shown here is derived from an EMBL/GenBank/DDBJ whole genome shotgun (WGS) entry which is preliminary data.</text>
</comment>
<dbReference type="SUPFAM" id="SSF82171">
    <property type="entry name" value="DPP6 N-terminal domain-like"/>
    <property type="match status" value="1"/>
</dbReference>